<dbReference type="OrthoDB" id="4058540at2759"/>
<reference evidence="2 3" key="1">
    <citation type="submission" date="2014-12" db="EMBL/GenBank/DDBJ databases">
        <authorList>
            <person name="Neuveglise Cecile"/>
        </authorList>
    </citation>
    <scope>NUCLEOTIDE SEQUENCE [LARGE SCALE GENOMIC DNA]</scope>
    <source>
        <strain evidence="2 3">CBS 12615</strain>
    </source>
</reference>
<accession>A0A0C7N2K8</accession>
<organism evidence="2 3">
    <name type="scientific">Lachancea lanzarotensis</name>
    <dbReference type="NCBI Taxonomy" id="1245769"/>
    <lineage>
        <taxon>Eukaryota</taxon>
        <taxon>Fungi</taxon>
        <taxon>Dikarya</taxon>
        <taxon>Ascomycota</taxon>
        <taxon>Saccharomycotina</taxon>
        <taxon>Saccharomycetes</taxon>
        <taxon>Saccharomycetales</taxon>
        <taxon>Saccharomycetaceae</taxon>
        <taxon>Lachancea</taxon>
    </lineage>
</organism>
<gene>
    <name evidence="2" type="ORF">LALA0_S05e00628g</name>
</gene>
<name>A0A0C7N2K8_9SACH</name>
<evidence type="ECO:0000313" key="3">
    <source>
        <dbReference type="Proteomes" id="UP000054304"/>
    </source>
</evidence>
<feature type="region of interest" description="Disordered" evidence="1">
    <location>
        <begin position="116"/>
        <end position="185"/>
    </location>
</feature>
<feature type="compositionally biased region" description="Basic and acidic residues" evidence="1">
    <location>
        <begin position="144"/>
        <end position="185"/>
    </location>
</feature>
<dbReference type="AlphaFoldDB" id="A0A0C7N2K8"/>
<feature type="region of interest" description="Disordered" evidence="1">
    <location>
        <begin position="1"/>
        <end position="97"/>
    </location>
</feature>
<evidence type="ECO:0000256" key="1">
    <source>
        <dbReference type="SAM" id="MobiDB-lite"/>
    </source>
</evidence>
<dbReference type="GeneID" id="34685682"/>
<sequence>MASKSSEDYSEIDYPPQYRGTPDSEQQERSKKNPPLLRRKSTNYSDALELEQNLPGAISKGLHLRKDPEGEYTQQREASKREMQRRAVNMDNDDDDETIYEYGHIKWNDRDVPVISASHGHHTPHSHPNISTPPKSPYGIVYCDGDHQTEPESEFPFERPPLKERRSSLFEDQKEDTHADRAVAP</sequence>
<proteinExistence type="predicted"/>
<dbReference type="EMBL" id="LN736364">
    <property type="protein sequence ID" value="CEP62223.1"/>
    <property type="molecule type" value="Genomic_DNA"/>
</dbReference>
<dbReference type="Proteomes" id="UP000054304">
    <property type="component" value="Unassembled WGS sequence"/>
</dbReference>
<evidence type="ECO:0000313" key="2">
    <source>
        <dbReference type="EMBL" id="CEP62223.1"/>
    </source>
</evidence>
<keyword evidence="3" id="KW-1185">Reference proteome</keyword>
<dbReference type="HOGENOM" id="CLU_1461558_0_0_1"/>
<protein>
    <submittedName>
        <fullName evidence="2">LALA0S05e00628g1_1</fullName>
    </submittedName>
</protein>
<dbReference type="RefSeq" id="XP_022628452.1">
    <property type="nucleotide sequence ID" value="XM_022772094.1"/>
</dbReference>